<dbReference type="InterPro" id="IPR032867">
    <property type="entry name" value="DYW_dom"/>
</dbReference>
<dbReference type="Proteomes" id="UP000283530">
    <property type="component" value="Unassembled WGS sequence"/>
</dbReference>
<dbReference type="GO" id="GO:0031425">
    <property type="term" value="P:chloroplast RNA processing"/>
    <property type="evidence" value="ECO:0007669"/>
    <property type="project" value="UniProtKB-ARBA"/>
</dbReference>
<dbReference type="FunFam" id="1.25.40.10:FF:001630">
    <property type="entry name" value="Pentatricopeptide repeat-containing protein At5g43790"/>
    <property type="match status" value="1"/>
</dbReference>
<dbReference type="GO" id="GO:0008270">
    <property type="term" value="F:zinc ion binding"/>
    <property type="evidence" value="ECO:0007669"/>
    <property type="project" value="InterPro"/>
</dbReference>
<dbReference type="Pfam" id="PF20431">
    <property type="entry name" value="E_motif"/>
    <property type="match status" value="1"/>
</dbReference>
<dbReference type="GO" id="GO:0003723">
    <property type="term" value="F:RNA binding"/>
    <property type="evidence" value="ECO:0007669"/>
    <property type="project" value="InterPro"/>
</dbReference>
<gene>
    <name evidence="4" type="ORF">CKAN_01694000</name>
</gene>
<evidence type="ECO:0000313" key="5">
    <source>
        <dbReference type="Proteomes" id="UP000283530"/>
    </source>
</evidence>
<feature type="domain" description="DYW" evidence="3">
    <location>
        <begin position="503"/>
        <end position="554"/>
    </location>
</feature>
<dbReference type="PANTHER" id="PTHR47926:SF450">
    <property type="entry name" value="DYW DOMAIN-CONTAINING PROTEIN"/>
    <property type="match status" value="1"/>
</dbReference>
<dbReference type="PROSITE" id="PS51375">
    <property type="entry name" value="PPR"/>
    <property type="match status" value="2"/>
</dbReference>
<comment type="caution">
    <text evidence="4">The sequence shown here is derived from an EMBL/GenBank/DDBJ whole genome shotgun (WGS) entry which is preliminary data.</text>
</comment>
<name>A0A3S3NHX7_9MAGN</name>
<dbReference type="PANTHER" id="PTHR47926">
    <property type="entry name" value="PENTATRICOPEPTIDE REPEAT-CONTAINING PROTEIN"/>
    <property type="match status" value="1"/>
</dbReference>
<dbReference type="OrthoDB" id="185373at2759"/>
<dbReference type="STRING" id="337451.A0A3S3NHX7"/>
<sequence>MRPQHPVCNHPTLLLLEKCKTPTTFKQAHAHMIRTGLAHHTFPLSRLLLFSSLPPLSSTLGSSYPTSIFNQIPNPTIFLYNTLISSLASTNNTHIALSLYSHLLSHKTPNPNNYTYPSLFKACDSHPWTHRGLALHAHVLKFLGSTYDHFLHASLVKFYSKCGKLKLSRYLFNQIQDPDLPIWNSIISAYAHGTGTCSDDASSCIEALFLFNEMQMSMIRPNEFTFVGLIGACADLGALSQGAWAHAYIERHGLELNRFVATALIDMYAKCGRINLAIQVFDSLPKRDTVLYNSMIRGLAIHGLARPAIELFNVMDRDGVAVDYVTFTVMMCACAHAGLVDEGRRCFDSMKEVYGIEPQIKHYGCLVDLLGRAGRLDEAHEVVRKMPMRPDAVLWGSLLGASRIHGNMELGELALRHLTELGPESSGNYVLLSNIYANMNHWEGVRRVRKVMKDKGIKKMPGHSLVEMDGEIHKFILGDRAHPRSREIYAMLDEMGRRMHEYGHKPSTQEVLFDIGEEEKEDALSYHSEKIAIAFALVASDSTVPIRIIKNLRTTRLRFFREVASPNAAASLAHTPLPEKKKKKTLVNLPRFCCRLAERETKKKTIFYAIAGVPAPPSFMRVTEEVGSPLDAAPCHR</sequence>
<dbReference type="InterPro" id="IPR046848">
    <property type="entry name" value="E_motif"/>
</dbReference>
<organism evidence="4 5">
    <name type="scientific">Cinnamomum micranthum f. kanehirae</name>
    <dbReference type="NCBI Taxonomy" id="337451"/>
    <lineage>
        <taxon>Eukaryota</taxon>
        <taxon>Viridiplantae</taxon>
        <taxon>Streptophyta</taxon>
        <taxon>Embryophyta</taxon>
        <taxon>Tracheophyta</taxon>
        <taxon>Spermatophyta</taxon>
        <taxon>Magnoliopsida</taxon>
        <taxon>Magnoliidae</taxon>
        <taxon>Laurales</taxon>
        <taxon>Lauraceae</taxon>
        <taxon>Cinnamomum</taxon>
    </lineage>
</organism>
<dbReference type="InterPro" id="IPR002885">
    <property type="entry name" value="PPR_rpt"/>
</dbReference>
<dbReference type="InterPro" id="IPR011990">
    <property type="entry name" value="TPR-like_helical_dom_sf"/>
</dbReference>
<feature type="repeat" description="PPR" evidence="2">
    <location>
        <begin position="323"/>
        <end position="353"/>
    </location>
</feature>
<dbReference type="EMBL" id="QPKB01000006">
    <property type="protein sequence ID" value="RWR87970.1"/>
    <property type="molecule type" value="Genomic_DNA"/>
</dbReference>
<proteinExistence type="predicted"/>
<evidence type="ECO:0000256" key="2">
    <source>
        <dbReference type="PROSITE-ProRule" id="PRU00708"/>
    </source>
</evidence>
<protein>
    <submittedName>
        <fullName evidence="4">Pentatricopeptide repeat-containing protein</fullName>
    </submittedName>
</protein>
<evidence type="ECO:0000259" key="3">
    <source>
        <dbReference type="Pfam" id="PF14432"/>
    </source>
</evidence>
<dbReference type="GO" id="GO:0009451">
    <property type="term" value="P:RNA modification"/>
    <property type="evidence" value="ECO:0007669"/>
    <property type="project" value="InterPro"/>
</dbReference>
<dbReference type="AlphaFoldDB" id="A0A3S3NHX7"/>
<evidence type="ECO:0000256" key="1">
    <source>
        <dbReference type="ARBA" id="ARBA00022737"/>
    </source>
</evidence>
<dbReference type="Pfam" id="PF20430">
    <property type="entry name" value="Eplus_motif"/>
    <property type="match status" value="1"/>
</dbReference>
<keyword evidence="5" id="KW-1185">Reference proteome</keyword>
<dbReference type="Pfam" id="PF13041">
    <property type="entry name" value="PPR_2"/>
    <property type="match status" value="1"/>
</dbReference>
<dbReference type="Pfam" id="PF14432">
    <property type="entry name" value="DYW_deaminase"/>
    <property type="match status" value="1"/>
</dbReference>
<evidence type="ECO:0000313" key="4">
    <source>
        <dbReference type="EMBL" id="RWR87970.1"/>
    </source>
</evidence>
<dbReference type="InterPro" id="IPR046849">
    <property type="entry name" value="E2_motif"/>
</dbReference>
<dbReference type="Gene3D" id="1.25.40.10">
    <property type="entry name" value="Tetratricopeptide repeat domain"/>
    <property type="match status" value="3"/>
</dbReference>
<dbReference type="FunFam" id="1.25.40.10:FF:000231">
    <property type="entry name" value="Pentatricopeptide repeat-containing protein chloroplastic"/>
    <property type="match status" value="1"/>
</dbReference>
<dbReference type="InterPro" id="IPR046960">
    <property type="entry name" value="PPR_At4g14850-like_plant"/>
</dbReference>
<dbReference type="NCBIfam" id="TIGR00756">
    <property type="entry name" value="PPR"/>
    <property type="match status" value="2"/>
</dbReference>
<feature type="repeat" description="PPR" evidence="2">
    <location>
        <begin position="288"/>
        <end position="322"/>
    </location>
</feature>
<reference evidence="4 5" key="1">
    <citation type="journal article" date="2019" name="Nat. Plants">
        <title>Stout camphor tree genome fills gaps in understanding of flowering plant genome evolution.</title>
        <authorList>
            <person name="Chaw S.M."/>
            <person name="Liu Y.C."/>
            <person name="Wu Y.W."/>
            <person name="Wang H.Y."/>
            <person name="Lin C.I."/>
            <person name="Wu C.S."/>
            <person name="Ke H.M."/>
            <person name="Chang L.Y."/>
            <person name="Hsu C.Y."/>
            <person name="Yang H.T."/>
            <person name="Sudianto E."/>
            <person name="Hsu M.H."/>
            <person name="Wu K.P."/>
            <person name="Wang L.N."/>
            <person name="Leebens-Mack J.H."/>
            <person name="Tsai I.J."/>
        </authorList>
    </citation>
    <scope>NUCLEOTIDE SEQUENCE [LARGE SCALE GENOMIC DNA]</scope>
    <source>
        <strain evidence="5">cv. Chaw 1501</strain>
        <tissue evidence="4">Young leaves</tissue>
    </source>
</reference>
<dbReference type="Pfam" id="PF01535">
    <property type="entry name" value="PPR"/>
    <property type="match status" value="2"/>
</dbReference>
<accession>A0A3S3NHX7</accession>
<keyword evidence="1" id="KW-0677">Repeat</keyword>
<dbReference type="FunFam" id="1.25.40.10:FF:001050">
    <property type="entry name" value="Pentatricopeptide repeat-containing protein At2g33760"/>
    <property type="match status" value="1"/>
</dbReference>